<accession>A0A1A9A677</accession>
<name>A0A1A9A677_9ACTN</name>
<dbReference type="Gene3D" id="3.40.140.120">
    <property type="match status" value="1"/>
</dbReference>
<dbReference type="Proteomes" id="UP000199385">
    <property type="component" value="Chromosome I"/>
</dbReference>
<organism evidence="1 2">
    <name type="scientific">Micromonospora auratinigra</name>
    <dbReference type="NCBI Taxonomy" id="261654"/>
    <lineage>
        <taxon>Bacteria</taxon>
        <taxon>Bacillati</taxon>
        <taxon>Actinomycetota</taxon>
        <taxon>Actinomycetes</taxon>
        <taxon>Micromonosporales</taxon>
        <taxon>Micromonosporaceae</taxon>
        <taxon>Micromonospora</taxon>
    </lineage>
</organism>
<dbReference type="EMBL" id="LT594323">
    <property type="protein sequence ID" value="SBT51972.1"/>
    <property type="molecule type" value="Genomic_DNA"/>
</dbReference>
<evidence type="ECO:0000313" key="1">
    <source>
        <dbReference type="EMBL" id="SBT51972.1"/>
    </source>
</evidence>
<reference evidence="2" key="1">
    <citation type="submission" date="2016-06" db="EMBL/GenBank/DDBJ databases">
        <authorList>
            <person name="Varghese N."/>
            <person name="Submissions Spin"/>
        </authorList>
    </citation>
    <scope>NUCLEOTIDE SEQUENCE [LARGE SCALE GENOMIC DNA]</scope>
    <source>
        <strain evidence="2">DSM 44815</strain>
    </source>
</reference>
<keyword evidence="2" id="KW-1185">Reference proteome</keyword>
<dbReference type="Pfam" id="PF04860">
    <property type="entry name" value="Phage_portal"/>
    <property type="match status" value="1"/>
</dbReference>
<proteinExistence type="predicted"/>
<evidence type="ECO:0000313" key="2">
    <source>
        <dbReference type="Proteomes" id="UP000199385"/>
    </source>
</evidence>
<dbReference type="InterPro" id="IPR006944">
    <property type="entry name" value="Phage/GTA_portal"/>
</dbReference>
<protein>
    <submittedName>
        <fullName evidence="1">Phage portal protein, HK97 family</fullName>
    </submittedName>
</protein>
<dbReference type="NCBIfam" id="TIGR01537">
    <property type="entry name" value="portal_HK97"/>
    <property type="match status" value="1"/>
</dbReference>
<dbReference type="AlphaFoldDB" id="A0A1A9A677"/>
<dbReference type="Gene3D" id="3.30.1120.70">
    <property type="match status" value="1"/>
</dbReference>
<dbReference type="PATRIC" id="fig|261654.4.peg.5508"/>
<gene>
    <name evidence="1" type="ORF">GA0070611_5435</name>
</gene>
<dbReference type="InterPro" id="IPR006427">
    <property type="entry name" value="Portal_HK97"/>
</dbReference>
<dbReference type="Gene3D" id="1.20.1270.210">
    <property type="match status" value="1"/>
</dbReference>
<sequence length="378" mass="41004">MGFWDRMRERRAVAPPASNAVLSGFANQGPTWAGVNVSQDTALGLSAVYTCVSLIADAVAALPVDVVRNVGDSRKPVTGPAWLSQPNPFDTPFDFWQKVMTSLLSDGNAFCRVYRGGNGKVVAVLPLDPRTVRVELTEDGSGVVYKVADLTLYARDVVHIKGFAAAHSLRGLSPLENARQTIGAGLATEQFAARFFRDGATVSGIVEHPGNPKPGELAVLGKMLSKSFTGAKNSHGIGVLSGGATWKQVSVTPEQAQFLETQRFNRLAIAGIFRVPAYMLDPTTASSWGSGVEEQHNWFVTQTLMPWLIRIEQAFSSLLPAGQSFRFNVNARMRVKTSERYQAYRTAIEAGFMSVDEVRALEDREPLPGDQGQAYGPR</sequence>
<dbReference type="STRING" id="261654.GA0070611_5435"/>